<evidence type="ECO:0000256" key="3">
    <source>
        <dbReference type="ARBA" id="ARBA00022556"/>
    </source>
</evidence>
<keyword evidence="7 10" id="KW-0012">Acyltransferase</keyword>
<dbReference type="InterPro" id="IPR010137">
    <property type="entry name" value="Lipid_A_LpxA"/>
</dbReference>
<dbReference type="Proteomes" id="UP000315750">
    <property type="component" value="Chromosome"/>
</dbReference>
<accession>A0A518ARB0</accession>
<dbReference type="Pfam" id="PF13720">
    <property type="entry name" value="Acetyltransf_11"/>
    <property type="match status" value="1"/>
</dbReference>
<keyword evidence="5" id="KW-0677">Repeat</keyword>
<dbReference type="Gene3D" id="2.160.10.10">
    <property type="entry name" value="Hexapeptide repeat proteins"/>
    <property type="match status" value="1"/>
</dbReference>
<keyword evidence="6" id="KW-0443">Lipid metabolism</keyword>
<reference evidence="10 11" key="1">
    <citation type="submission" date="2019-02" db="EMBL/GenBank/DDBJ databases">
        <title>Deep-cultivation of Planctomycetes and their phenomic and genomic characterization uncovers novel biology.</title>
        <authorList>
            <person name="Wiegand S."/>
            <person name="Jogler M."/>
            <person name="Boedeker C."/>
            <person name="Pinto D."/>
            <person name="Vollmers J."/>
            <person name="Rivas-Marin E."/>
            <person name="Kohn T."/>
            <person name="Peeters S.H."/>
            <person name="Heuer A."/>
            <person name="Rast P."/>
            <person name="Oberbeckmann S."/>
            <person name="Bunk B."/>
            <person name="Jeske O."/>
            <person name="Meyerdierks A."/>
            <person name="Storesund J.E."/>
            <person name="Kallscheuer N."/>
            <person name="Luecker S."/>
            <person name="Lage O.M."/>
            <person name="Pohl T."/>
            <person name="Merkel B.J."/>
            <person name="Hornburger P."/>
            <person name="Mueller R.-W."/>
            <person name="Bruemmer F."/>
            <person name="Labrenz M."/>
            <person name="Spormann A.M."/>
            <person name="Op den Camp H."/>
            <person name="Overmann J."/>
            <person name="Amann R."/>
            <person name="Jetten M.S.M."/>
            <person name="Mascher T."/>
            <person name="Medema M.H."/>
            <person name="Devos D.P."/>
            <person name="Kaster A.-K."/>
            <person name="Ovreas L."/>
            <person name="Rohde M."/>
            <person name="Galperin M.Y."/>
            <person name="Jogler C."/>
        </authorList>
    </citation>
    <scope>NUCLEOTIDE SEQUENCE [LARGE SCALE GENOMIC DNA]</scope>
    <source>
        <strain evidence="10 11">Pan181</strain>
    </source>
</reference>
<feature type="domain" description="UDP N-acetylglucosamine O-acyltransferase C-terminal" evidence="8">
    <location>
        <begin position="177"/>
        <end position="256"/>
    </location>
</feature>
<evidence type="ECO:0000256" key="4">
    <source>
        <dbReference type="ARBA" id="ARBA00022679"/>
    </source>
</evidence>
<proteinExistence type="predicted"/>
<dbReference type="Pfam" id="PF25087">
    <property type="entry name" value="GMPPB_C"/>
    <property type="match status" value="1"/>
</dbReference>
<dbReference type="InterPro" id="IPR029098">
    <property type="entry name" value="Acetyltransf_C"/>
</dbReference>
<evidence type="ECO:0000256" key="6">
    <source>
        <dbReference type="ARBA" id="ARBA00023098"/>
    </source>
</evidence>
<dbReference type="GO" id="GO:0008780">
    <property type="term" value="F:acyl-[acyl-carrier-protein]-UDP-N-acetylglucosamine O-acyltransferase activity"/>
    <property type="evidence" value="ECO:0007669"/>
    <property type="project" value="UniProtKB-EC"/>
</dbReference>
<dbReference type="PANTHER" id="PTHR43480">
    <property type="entry name" value="ACYL-[ACYL-CARRIER-PROTEIN]--UDP-N-ACETYLGLUCOSAMINE O-ACYLTRANSFERASE"/>
    <property type="match status" value="1"/>
</dbReference>
<dbReference type="GO" id="GO:0009245">
    <property type="term" value="P:lipid A biosynthetic process"/>
    <property type="evidence" value="ECO:0007669"/>
    <property type="project" value="UniProtKB-KW"/>
</dbReference>
<dbReference type="InterPro" id="IPR018357">
    <property type="entry name" value="Hexapep_transf_CS"/>
</dbReference>
<dbReference type="InterPro" id="IPR011004">
    <property type="entry name" value="Trimer_LpxA-like_sf"/>
</dbReference>
<dbReference type="PANTHER" id="PTHR43480:SF1">
    <property type="entry name" value="ACYL-[ACYL-CARRIER-PROTEIN]--UDP-N-ACETYLGLUCOSAMINE O-ACYLTRANSFERASE, MITOCHONDRIAL-RELATED"/>
    <property type="match status" value="1"/>
</dbReference>
<dbReference type="NCBIfam" id="NF003657">
    <property type="entry name" value="PRK05289.1"/>
    <property type="match status" value="1"/>
</dbReference>
<evidence type="ECO:0000313" key="11">
    <source>
        <dbReference type="Proteomes" id="UP000315750"/>
    </source>
</evidence>
<dbReference type="Gene3D" id="1.20.1180.10">
    <property type="entry name" value="Udp N-acetylglucosamine O-acyltransferase, C-terminal domain"/>
    <property type="match status" value="1"/>
</dbReference>
<evidence type="ECO:0000256" key="5">
    <source>
        <dbReference type="ARBA" id="ARBA00022737"/>
    </source>
</evidence>
<dbReference type="InterPro" id="IPR037157">
    <property type="entry name" value="Acetyltransf_C_sf"/>
</dbReference>
<dbReference type="Pfam" id="PF00132">
    <property type="entry name" value="Hexapep"/>
    <property type="match status" value="1"/>
</dbReference>
<sequence>MATSIANTAWIDPRAEIDDEVEVGPFTMIGPHVKVGAGTKIMNSVTLMGHVTIGRDNTIYPHAVIGGEPQDISYAGTDTKVIVGDGNIIRENVTINRASEKEDGITSLGSNNFLMAGTHIAHDCKVGSNIIIANGSMLGGHVHVADYASISGGVAVHHYTTIGSYSFIGGLSRVLHDVPPYMLCEGSPARPRCINIVALKRNNFDAESIDALAEAHRLLYRSKVGLDAAREVLRGNDRLLPHVNNLLAFIEGQQEGRHGRGREVRRAAA</sequence>
<evidence type="ECO:0000256" key="7">
    <source>
        <dbReference type="ARBA" id="ARBA00023315"/>
    </source>
</evidence>
<dbReference type="CDD" id="cd03351">
    <property type="entry name" value="LbH_UDP-GlcNAc_AT"/>
    <property type="match status" value="1"/>
</dbReference>
<gene>
    <name evidence="10" type="primary">lpxA_1</name>
    <name evidence="10" type="ORF">Pan181_34790</name>
</gene>
<feature type="domain" description="Mannose-1-phosphate guanyltransferase C-terminal" evidence="9">
    <location>
        <begin position="8"/>
        <end position="98"/>
    </location>
</feature>
<dbReference type="InterPro" id="IPR056729">
    <property type="entry name" value="GMPPB_C"/>
</dbReference>
<dbReference type="RefSeq" id="WP_145248319.1">
    <property type="nucleotide sequence ID" value="NZ_CP036278.1"/>
</dbReference>
<keyword evidence="4 10" id="KW-0808">Transferase</keyword>
<name>A0A518ARB0_9BACT</name>
<dbReference type="OrthoDB" id="9807278at2"/>
<dbReference type="SUPFAM" id="SSF51161">
    <property type="entry name" value="Trimeric LpxA-like enzymes"/>
    <property type="match status" value="1"/>
</dbReference>
<dbReference type="PROSITE" id="PS00101">
    <property type="entry name" value="HEXAPEP_TRANSFERASES"/>
    <property type="match status" value="1"/>
</dbReference>
<evidence type="ECO:0000256" key="2">
    <source>
        <dbReference type="ARBA" id="ARBA00022516"/>
    </source>
</evidence>
<keyword evidence="11" id="KW-1185">Reference proteome</keyword>
<dbReference type="NCBIfam" id="TIGR01852">
    <property type="entry name" value="lipid_A_lpxA"/>
    <property type="match status" value="1"/>
</dbReference>
<evidence type="ECO:0000313" key="10">
    <source>
        <dbReference type="EMBL" id="QDU57264.1"/>
    </source>
</evidence>
<dbReference type="GO" id="GO:0016020">
    <property type="term" value="C:membrane"/>
    <property type="evidence" value="ECO:0007669"/>
    <property type="project" value="GOC"/>
</dbReference>
<dbReference type="EC" id="2.3.1.129" evidence="10"/>
<keyword evidence="1" id="KW-0963">Cytoplasm</keyword>
<dbReference type="InterPro" id="IPR001451">
    <property type="entry name" value="Hexapep"/>
</dbReference>
<evidence type="ECO:0000256" key="1">
    <source>
        <dbReference type="ARBA" id="ARBA00022490"/>
    </source>
</evidence>
<dbReference type="EMBL" id="CP036278">
    <property type="protein sequence ID" value="QDU57264.1"/>
    <property type="molecule type" value="Genomic_DNA"/>
</dbReference>
<dbReference type="PIRSF" id="PIRSF000456">
    <property type="entry name" value="UDP-GlcNAc_acltr"/>
    <property type="match status" value="1"/>
</dbReference>
<organism evidence="10 11">
    <name type="scientific">Aeoliella mucimassa</name>
    <dbReference type="NCBI Taxonomy" id="2527972"/>
    <lineage>
        <taxon>Bacteria</taxon>
        <taxon>Pseudomonadati</taxon>
        <taxon>Planctomycetota</taxon>
        <taxon>Planctomycetia</taxon>
        <taxon>Pirellulales</taxon>
        <taxon>Lacipirellulaceae</taxon>
        <taxon>Aeoliella</taxon>
    </lineage>
</organism>
<dbReference type="KEGG" id="amuc:Pan181_34790"/>
<protein>
    <submittedName>
        <fullName evidence="10">Acyl-[acyl-carrier-protein]--UDP-N-acetylglucosamine O-acyltransferase</fullName>
        <ecNumber evidence="10">2.3.1.129</ecNumber>
    </submittedName>
</protein>
<evidence type="ECO:0000259" key="8">
    <source>
        <dbReference type="Pfam" id="PF13720"/>
    </source>
</evidence>
<evidence type="ECO:0000259" key="9">
    <source>
        <dbReference type="Pfam" id="PF25087"/>
    </source>
</evidence>
<keyword evidence="2" id="KW-0444">Lipid biosynthesis</keyword>
<keyword evidence="3" id="KW-0441">Lipid A biosynthesis</keyword>
<dbReference type="AlphaFoldDB" id="A0A518ARB0"/>